<comment type="caution">
    <text evidence="3">The sequence shown here is derived from an EMBL/GenBank/DDBJ whole genome shotgun (WGS) entry which is preliminary data.</text>
</comment>
<dbReference type="Proteomes" id="UP000033203">
    <property type="component" value="Unassembled WGS sequence"/>
</dbReference>
<name>A0A0D1KNT0_9SPHN</name>
<accession>A0A0D1KNT0</accession>
<dbReference type="RefSeq" id="WP_052814255.1">
    <property type="nucleotide sequence ID" value="NZ_QDFS01000053.1"/>
</dbReference>
<dbReference type="PATRIC" id="fig|1549858.7.peg.2638"/>
<dbReference type="InterPro" id="IPR019627">
    <property type="entry name" value="YAcAr"/>
</dbReference>
<evidence type="ECO:0000313" key="3">
    <source>
        <dbReference type="EMBL" id="KIU26089.1"/>
    </source>
</evidence>
<evidence type="ECO:0000256" key="1">
    <source>
        <dbReference type="SAM" id="MobiDB-lite"/>
    </source>
</evidence>
<sequence length="319" mass="35108">MTTSLAAALAALELGHLEPRSDELPGMAPPPSEALDQTTTAIWSDLFATLFNTSLERDIEELGWGLVNLFHRAAAKKHATIDRLTDEIRLLIAEQDGSEINSTNLEEKVELAKKIEEAAGCYEQMRDTAAAHYMRETGRSWVPATGNRISLGVTSAIVDGQAFLRARRERVRDANTAVGTPVVFAGGRLTFTCDGDMKTFGDNLLRTLNAVRERVGDMYLVHGGDMKGIERIAASWAEQHGVQQVRFGLDRKLGDRAGFRRNEQMLSLRPRYLIAFQGNGVTERLVIDAKKAGVRVVDRRGPLGTPPAALDQKREVSRA</sequence>
<feature type="domain" description="YspA cpYpsA-related SLOG" evidence="2">
    <location>
        <begin position="180"/>
        <end position="253"/>
    </location>
</feature>
<dbReference type="EMBL" id="JXTP01000089">
    <property type="protein sequence ID" value="KIU26089.1"/>
    <property type="molecule type" value="Genomic_DNA"/>
</dbReference>
<dbReference type="OrthoDB" id="7854101at2"/>
<dbReference type="Pfam" id="PF10686">
    <property type="entry name" value="YAcAr"/>
    <property type="match status" value="1"/>
</dbReference>
<protein>
    <submittedName>
        <fullName evidence="3">Chromosome segregation ATPase</fullName>
    </submittedName>
</protein>
<evidence type="ECO:0000259" key="2">
    <source>
        <dbReference type="Pfam" id="PF10686"/>
    </source>
</evidence>
<gene>
    <name evidence="3" type="ORF">SR41_16530</name>
</gene>
<organism evidence="3 4">
    <name type="scientific">Sphingomonas melonis</name>
    <dbReference type="NCBI Taxonomy" id="152682"/>
    <lineage>
        <taxon>Bacteria</taxon>
        <taxon>Pseudomonadati</taxon>
        <taxon>Pseudomonadota</taxon>
        <taxon>Alphaproteobacteria</taxon>
        <taxon>Sphingomonadales</taxon>
        <taxon>Sphingomonadaceae</taxon>
        <taxon>Sphingomonas</taxon>
    </lineage>
</organism>
<dbReference type="AlphaFoldDB" id="A0A0D1KNT0"/>
<evidence type="ECO:0000313" key="4">
    <source>
        <dbReference type="Proteomes" id="UP000033203"/>
    </source>
</evidence>
<reference evidence="3 4" key="1">
    <citation type="submission" date="2015-01" db="EMBL/GenBank/DDBJ databases">
        <title>Genome of Sphingomonas taxi strain 30a.</title>
        <authorList>
            <person name="Eevers N."/>
            <person name="Van Hamme J."/>
            <person name="Bottos E."/>
            <person name="Weyens N."/>
            <person name="Vangronsveld J."/>
        </authorList>
    </citation>
    <scope>NUCLEOTIDE SEQUENCE [LARGE SCALE GENOMIC DNA]</scope>
    <source>
        <strain evidence="3 4">30a</strain>
    </source>
</reference>
<feature type="region of interest" description="Disordered" evidence="1">
    <location>
        <begin position="299"/>
        <end position="319"/>
    </location>
</feature>
<proteinExistence type="predicted"/>